<keyword evidence="2 4" id="KW-0808">Transferase</keyword>
<evidence type="ECO:0000256" key="2">
    <source>
        <dbReference type="ARBA" id="ARBA00022679"/>
    </source>
</evidence>
<dbReference type="OrthoDB" id="338650at2759"/>
<dbReference type="InterPro" id="IPR005522">
    <property type="entry name" value="IPK"/>
</dbReference>
<dbReference type="GO" id="GO:0008440">
    <property type="term" value="F:inositol-1,4,5-trisphosphate 3-kinase activity"/>
    <property type="evidence" value="ECO:0007669"/>
    <property type="project" value="TreeGrafter"/>
</dbReference>
<dbReference type="Proteomes" id="UP000765509">
    <property type="component" value="Unassembled WGS sequence"/>
</dbReference>
<dbReference type="GO" id="GO:0000824">
    <property type="term" value="F:inositol-1,4,5,6-tetrakisphosphate 3-kinase activity"/>
    <property type="evidence" value="ECO:0007669"/>
    <property type="project" value="TreeGrafter"/>
</dbReference>
<reference evidence="5" key="1">
    <citation type="submission" date="2021-03" db="EMBL/GenBank/DDBJ databases">
        <title>Draft genome sequence of rust myrtle Austropuccinia psidii MF-1, a brazilian biotype.</title>
        <authorList>
            <person name="Quecine M.C."/>
            <person name="Pachon D.M.R."/>
            <person name="Bonatelli M.L."/>
            <person name="Correr F.H."/>
            <person name="Franceschini L.M."/>
            <person name="Leite T.F."/>
            <person name="Margarido G.R.A."/>
            <person name="Almeida C.A."/>
            <person name="Ferrarezi J.A."/>
            <person name="Labate C.A."/>
        </authorList>
    </citation>
    <scope>NUCLEOTIDE SEQUENCE</scope>
    <source>
        <strain evidence="5">MF-1</strain>
    </source>
</reference>
<accession>A0A9Q3BD10</accession>
<name>A0A9Q3BD10_9BASI</name>
<organism evidence="5 6">
    <name type="scientific">Austropuccinia psidii MF-1</name>
    <dbReference type="NCBI Taxonomy" id="1389203"/>
    <lineage>
        <taxon>Eukaryota</taxon>
        <taxon>Fungi</taxon>
        <taxon>Dikarya</taxon>
        <taxon>Basidiomycota</taxon>
        <taxon>Pucciniomycotina</taxon>
        <taxon>Pucciniomycetes</taxon>
        <taxon>Pucciniales</taxon>
        <taxon>Sphaerophragmiaceae</taxon>
        <taxon>Austropuccinia</taxon>
    </lineage>
</organism>
<evidence type="ECO:0000256" key="4">
    <source>
        <dbReference type="RuleBase" id="RU363090"/>
    </source>
</evidence>
<protein>
    <recommendedName>
        <fullName evidence="4">Kinase</fullName>
        <ecNumber evidence="4">2.7.-.-</ecNumber>
    </recommendedName>
</protein>
<dbReference type="AlphaFoldDB" id="A0A9Q3BD10"/>
<evidence type="ECO:0000256" key="1">
    <source>
        <dbReference type="ARBA" id="ARBA00007374"/>
    </source>
</evidence>
<evidence type="ECO:0000256" key="3">
    <source>
        <dbReference type="ARBA" id="ARBA00022777"/>
    </source>
</evidence>
<comment type="similarity">
    <text evidence="1 4">Belongs to the inositol phosphokinase (IPK) family.</text>
</comment>
<comment type="caution">
    <text evidence="5">The sequence shown here is derived from an EMBL/GenBank/DDBJ whole genome shotgun (WGS) entry which is preliminary data.</text>
</comment>
<dbReference type="PANTHER" id="PTHR12400:SF108">
    <property type="entry name" value="KINASE"/>
    <property type="match status" value="1"/>
</dbReference>
<evidence type="ECO:0000313" key="5">
    <source>
        <dbReference type="EMBL" id="MBW0463306.1"/>
    </source>
</evidence>
<evidence type="ECO:0000313" key="6">
    <source>
        <dbReference type="Proteomes" id="UP000765509"/>
    </source>
</evidence>
<dbReference type="SUPFAM" id="SSF56104">
    <property type="entry name" value="SAICAR synthase-like"/>
    <property type="match status" value="1"/>
</dbReference>
<dbReference type="EC" id="2.7.-.-" evidence="4"/>
<dbReference type="GO" id="GO:0032958">
    <property type="term" value="P:inositol phosphate biosynthetic process"/>
    <property type="evidence" value="ECO:0007669"/>
    <property type="project" value="InterPro"/>
</dbReference>
<keyword evidence="3 4" id="KW-0418">Kinase</keyword>
<proteinExistence type="inferred from homology"/>
<dbReference type="GO" id="GO:0005737">
    <property type="term" value="C:cytoplasm"/>
    <property type="evidence" value="ECO:0007669"/>
    <property type="project" value="TreeGrafter"/>
</dbReference>
<dbReference type="EMBL" id="AVOT02000523">
    <property type="protein sequence ID" value="MBW0463306.1"/>
    <property type="molecule type" value="Genomic_DNA"/>
</dbReference>
<dbReference type="Gene3D" id="3.30.470.160">
    <property type="entry name" value="Inositol polyphosphate kinase"/>
    <property type="match status" value="1"/>
</dbReference>
<sequence>MDEFILTSNGQIHQFLRGSSERFPVGGRASAYLRCLGDIVHPWLAKSVSATSSFATSRPGHMEHSWRMPSLQAGGHPGGIQSDLNDKGKIVKVTNQQEAAFYQSFADRLDQESRDPTWKGWRPKFYGCLPIHPHPSGGQAGQEQSYQQPNDRVSIVLENLIMRKSSERTETLSGLIHPNIIDIKLGQQLYDNKASPDKVKRMKKAAHETTTAKFGIRLTGAQLWDNIKQEYLTISKEFGKRVDPNGSGLEQAFNSFFPVLDASIVPNTRKSQLTYSIGALPVVLMQQVIKQHLIPQITRLIEHVSPFKWRIYGSSILVIFEGDIEALQSKLQSPKNTSDICTVTMIDFAHTAPAGDPDPGLLRGFETLLYLFQQLSHELASAAGSVK</sequence>
<dbReference type="InterPro" id="IPR038286">
    <property type="entry name" value="IPK_sf"/>
</dbReference>
<gene>
    <name evidence="5" type="ORF">O181_003021</name>
</gene>
<keyword evidence="6" id="KW-1185">Reference proteome</keyword>
<dbReference type="PANTHER" id="PTHR12400">
    <property type="entry name" value="INOSITOL POLYPHOSPHATE KINASE"/>
    <property type="match status" value="1"/>
</dbReference>
<dbReference type="Pfam" id="PF03770">
    <property type="entry name" value="IPK"/>
    <property type="match status" value="1"/>
</dbReference>
<dbReference type="GO" id="GO:0005634">
    <property type="term" value="C:nucleus"/>
    <property type="evidence" value="ECO:0007669"/>
    <property type="project" value="TreeGrafter"/>
</dbReference>
<dbReference type="GO" id="GO:0046854">
    <property type="term" value="P:phosphatidylinositol phosphate biosynthetic process"/>
    <property type="evidence" value="ECO:0007669"/>
    <property type="project" value="TreeGrafter"/>
</dbReference>